<evidence type="ECO:0000256" key="1">
    <source>
        <dbReference type="SAM" id="Phobius"/>
    </source>
</evidence>
<keyword evidence="3" id="KW-1185">Reference proteome</keyword>
<proteinExistence type="predicted"/>
<comment type="caution">
    <text evidence="2">The sequence shown here is derived from an EMBL/GenBank/DDBJ whole genome shotgun (WGS) entry which is preliminary data.</text>
</comment>
<evidence type="ECO:0000313" key="3">
    <source>
        <dbReference type="Proteomes" id="UP000391919"/>
    </source>
</evidence>
<feature type="transmembrane region" description="Helical" evidence="1">
    <location>
        <begin position="6"/>
        <end position="27"/>
    </location>
</feature>
<evidence type="ECO:0000313" key="2">
    <source>
        <dbReference type="EMBL" id="GER70488.1"/>
    </source>
</evidence>
<keyword evidence="1" id="KW-1133">Transmembrane helix</keyword>
<dbReference type="AlphaFoldDB" id="A0A5J4JJ22"/>
<keyword evidence="1" id="KW-0472">Membrane</keyword>
<reference evidence="2 3" key="1">
    <citation type="submission" date="2019-09" db="EMBL/GenBank/DDBJ databases">
        <title>Draft genome sequence of Bacillus sp. JC-7.</title>
        <authorList>
            <person name="Tanaka N."/>
            <person name="Shiwa Y."/>
            <person name="Fujita N."/>
            <person name="Tanasupawat S."/>
        </authorList>
    </citation>
    <scope>NUCLEOTIDE SEQUENCE [LARGE SCALE GENOMIC DNA]</scope>
    <source>
        <strain evidence="2 3">JC-7</strain>
    </source>
</reference>
<feature type="transmembrane region" description="Helical" evidence="1">
    <location>
        <begin position="48"/>
        <end position="70"/>
    </location>
</feature>
<accession>A0A5J4JJ22</accession>
<dbReference type="Proteomes" id="UP000391919">
    <property type="component" value="Unassembled WGS sequence"/>
</dbReference>
<gene>
    <name evidence="2" type="ORF">BpJC7_17910</name>
</gene>
<keyword evidence="1" id="KW-0812">Transmembrane</keyword>
<name>A0A5J4JJ22_9BACI</name>
<sequence>MFSNLYLAALILGSTVGIYGLICVVYYDDKLRKKPDDNTIKIYYSTRLKTSMWVLVADIVFIGFLMFISFKFL</sequence>
<organism evidence="2 3">
    <name type="scientific">Weizmannia acidilactici</name>
    <dbReference type="NCBI Taxonomy" id="2607726"/>
    <lineage>
        <taxon>Bacteria</taxon>
        <taxon>Bacillati</taxon>
        <taxon>Bacillota</taxon>
        <taxon>Bacilli</taxon>
        <taxon>Bacillales</taxon>
        <taxon>Bacillaceae</taxon>
        <taxon>Heyndrickxia</taxon>
    </lineage>
</organism>
<dbReference type="EMBL" id="BKZQ01000021">
    <property type="protein sequence ID" value="GER70488.1"/>
    <property type="molecule type" value="Genomic_DNA"/>
</dbReference>
<protein>
    <submittedName>
        <fullName evidence="2">Uncharacterized protein</fullName>
    </submittedName>
</protein>